<evidence type="ECO:0000313" key="2">
    <source>
        <dbReference type="EMBL" id="KAI3938166.1"/>
    </source>
</evidence>
<accession>A0AAD4T2Z5</accession>
<comment type="caution">
    <text evidence="2">The sequence shown here is derived from an EMBL/GenBank/DDBJ whole genome shotgun (WGS) entry which is preliminary data.</text>
</comment>
<keyword evidence="3" id="KW-1185">Reference proteome</keyword>
<dbReference type="GO" id="GO:0042162">
    <property type="term" value="F:telomeric DNA binding"/>
    <property type="evidence" value="ECO:0007669"/>
    <property type="project" value="TreeGrafter"/>
</dbReference>
<dbReference type="Proteomes" id="UP001202328">
    <property type="component" value="Unassembled WGS sequence"/>
</dbReference>
<dbReference type="AlphaFoldDB" id="A0AAD4T2Z5"/>
<protein>
    <recommendedName>
        <fullName evidence="1">DNA/RNA-binding domain-containing protein</fullName>
    </recommendedName>
</protein>
<reference evidence="2" key="1">
    <citation type="submission" date="2022-04" db="EMBL/GenBank/DDBJ databases">
        <title>A functionally conserved STORR gene fusion in Papaver species that diverged 16.8 million years ago.</title>
        <authorList>
            <person name="Catania T."/>
        </authorList>
    </citation>
    <scope>NUCLEOTIDE SEQUENCE</scope>
    <source>
        <strain evidence="2">S-188037</strain>
    </source>
</reference>
<dbReference type="InterPro" id="IPR018834">
    <property type="entry name" value="DNA/RNA-bd_Est1-type"/>
</dbReference>
<evidence type="ECO:0000259" key="1">
    <source>
        <dbReference type="Pfam" id="PF10373"/>
    </source>
</evidence>
<evidence type="ECO:0000313" key="3">
    <source>
        <dbReference type="Proteomes" id="UP001202328"/>
    </source>
</evidence>
<dbReference type="GO" id="GO:0005697">
    <property type="term" value="C:telomerase holoenzyme complex"/>
    <property type="evidence" value="ECO:0007669"/>
    <property type="project" value="TreeGrafter"/>
</dbReference>
<dbReference type="Pfam" id="PF10373">
    <property type="entry name" value="EST1_DNA_bind"/>
    <property type="match status" value="1"/>
</dbReference>
<gene>
    <name evidence="2" type="ORF">MKW98_018722</name>
</gene>
<proteinExistence type="predicted"/>
<dbReference type="InterPro" id="IPR045153">
    <property type="entry name" value="Est1/Ebs1-like"/>
</dbReference>
<dbReference type="PANTHER" id="PTHR15696">
    <property type="entry name" value="SMG-7 SUPPRESSOR WITH MORPHOLOGICAL EFFECT ON GENITALIA PROTEIN 7"/>
    <property type="match status" value="1"/>
</dbReference>
<feature type="domain" description="DNA/RNA-binding" evidence="1">
    <location>
        <begin position="21"/>
        <end position="108"/>
    </location>
</feature>
<dbReference type="GO" id="GO:0070034">
    <property type="term" value="F:telomerase RNA binding"/>
    <property type="evidence" value="ECO:0007669"/>
    <property type="project" value="TreeGrafter"/>
</dbReference>
<organism evidence="2 3">
    <name type="scientific">Papaver atlanticum</name>
    <dbReference type="NCBI Taxonomy" id="357466"/>
    <lineage>
        <taxon>Eukaryota</taxon>
        <taxon>Viridiplantae</taxon>
        <taxon>Streptophyta</taxon>
        <taxon>Embryophyta</taxon>
        <taxon>Tracheophyta</taxon>
        <taxon>Spermatophyta</taxon>
        <taxon>Magnoliopsida</taxon>
        <taxon>Ranunculales</taxon>
        <taxon>Papaveraceae</taxon>
        <taxon>Papaveroideae</taxon>
        <taxon>Papaver</taxon>
    </lineage>
</organism>
<dbReference type="GO" id="GO:0000184">
    <property type="term" value="P:nuclear-transcribed mRNA catabolic process, nonsense-mediated decay"/>
    <property type="evidence" value="ECO:0007669"/>
    <property type="project" value="TreeGrafter"/>
</dbReference>
<sequence>MQLEDSKVDPHSMKERRCSIAETFKNFCVRFVRLNGILFTRTSLETFEEVFSMVGSDLHVLLSSGPKHELNIGSDAAGNEIFIVRLVVVLIFTVHNMKRESEGQSYAEILQH</sequence>
<dbReference type="InterPro" id="IPR011990">
    <property type="entry name" value="TPR-like_helical_dom_sf"/>
</dbReference>
<dbReference type="SUPFAM" id="SSF48452">
    <property type="entry name" value="TPR-like"/>
    <property type="match status" value="1"/>
</dbReference>
<dbReference type="EMBL" id="JAJJMB010005585">
    <property type="protein sequence ID" value="KAI3938166.1"/>
    <property type="molecule type" value="Genomic_DNA"/>
</dbReference>
<dbReference type="PANTHER" id="PTHR15696:SF25">
    <property type="entry name" value="OS08G0305300 PROTEIN"/>
    <property type="match status" value="1"/>
</dbReference>
<name>A0AAD4T2Z5_9MAGN</name>